<keyword evidence="3 12" id="KW-0808">Transferase</keyword>
<dbReference type="InterPro" id="IPR037068">
    <property type="entry name" value="DNA_primase_core_N_sf"/>
</dbReference>
<dbReference type="Gene3D" id="3.90.980.10">
    <property type="entry name" value="DNA primase, catalytic core, N-terminal domain"/>
    <property type="match status" value="1"/>
</dbReference>
<proteinExistence type="inferred from homology"/>
<accession>A0A9D8PSL5</accession>
<gene>
    <name evidence="12" type="primary">dnaG</name>
    <name evidence="17" type="ORF">JW984_16840</name>
</gene>
<keyword evidence="6 12" id="KW-0479">Metal-binding</keyword>
<evidence type="ECO:0000256" key="4">
    <source>
        <dbReference type="ARBA" id="ARBA00022695"/>
    </source>
</evidence>
<dbReference type="HAMAP" id="MF_00974">
    <property type="entry name" value="DNA_primase_DnaG"/>
    <property type="match status" value="1"/>
</dbReference>
<dbReference type="GO" id="GO:0008270">
    <property type="term" value="F:zinc ion binding"/>
    <property type="evidence" value="ECO:0007669"/>
    <property type="project" value="UniProtKB-UniRule"/>
</dbReference>
<organism evidence="17 18">
    <name type="scientific">Candidatus Zymogenus saltonus</name>
    <dbReference type="NCBI Taxonomy" id="2844893"/>
    <lineage>
        <taxon>Bacteria</taxon>
        <taxon>Deltaproteobacteria</taxon>
        <taxon>Candidatus Zymogenia</taxon>
        <taxon>Candidatus Zymogeniales</taxon>
        <taxon>Candidatus Zymogenaceae</taxon>
        <taxon>Candidatus Zymogenus</taxon>
    </lineage>
</organism>
<dbReference type="CDD" id="cd03364">
    <property type="entry name" value="TOPRIM_DnaG_primases"/>
    <property type="match status" value="1"/>
</dbReference>
<keyword evidence="8 12" id="KW-0862">Zinc</keyword>
<dbReference type="InterPro" id="IPR019475">
    <property type="entry name" value="DNA_primase_DnaB-bd"/>
</dbReference>
<dbReference type="GO" id="GO:0006269">
    <property type="term" value="P:DNA replication, synthesis of primer"/>
    <property type="evidence" value="ECO:0007669"/>
    <property type="project" value="UniProtKB-UniRule"/>
</dbReference>
<feature type="zinc finger region" description="CHC2-type" evidence="12 14">
    <location>
        <begin position="40"/>
        <end position="64"/>
    </location>
</feature>
<keyword evidence="5 12" id="KW-0235">DNA replication</keyword>
<dbReference type="Pfam" id="PF13155">
    <property type="entry name" value="Toprim_2"/>
    <property type="match status" value="1"/>
</dbReference>
<dbReference type="InterPro" id="IPR002694">
    <property type="entry name" value="Znf_CHC2"/>
</dbReference>
<dbReference type="PIRSF" id="PIRSF002811">
    <property type="entry name" value="DnaG"/>
    <property type="match status" value="1"/>
</dbReference>
<dbReference type="InterPro" id="IPR013264">
    <property type="entry name" value="DNAG_N"/>
</dbReference>
<evidence type="ECO:0000259" key="16">
    <source>
        <dbReference type="PROSITE" id="PS50880"/>
    </source>
</evidence>
<comment type="similarity">
    <text evidence="12 13">Belongs to the DnaG primase family.</text>
</comment>
<dbReference type="SMART" id="SM00493">
    <property type="entry name" value="TOPRIM"/>
    <property type="match status" value="1"/>
</dbReference>
<dbReference type="Gene3D" id="1.10.860.10">
    <property type="entry name" value="DNAb Helicase, Chain A"/>
    <property type="match status" value="1"/>
</dbReference>
<dbReference type="FunFam" id="3.90.580.10:FF:000001">
    <property type="entry name" value="DNA primase"/>
    <property type="match status" value="1"/>
</dbReference>
<keyword evidence="10 12" id="KW-0238">DNA-binding</keyword>
<dbReference type="EC" id="2.7.7.101" evidence="12"/>
<dbReference type="Pfam" id="PF10410">
    <property type="entry name" value="DnaB_bind"/>
    <property type="match status" value="1"/>
</dbReference>
<evidence type="ECO:0000256" key="13">
    <source>
        <dbReference type="PIRNR" id="PIRNR002811"/>
    </source>
</evidence>
<dbReference type="GO" id="GO:0003899">
    <property type="term" value="F:DNA-directed RNA polymerase activity"/>
    <property type="evidence" value="ECO:0007669"/>
    <property type="project" value="UniProtKB-UniRule"/>
</dbReference>
<dbReference type="GO" id="GO:0005737">
    <property type="term" value="C:cytoplasm"/>
    <property type="evidence" value="ECO:0007669"/>
    <property type="project" value="TreeGrafter"/>
</dbReference>
<comment type="subunit">
    <text evidence="12">Monomer. Interacts with DnaB.</text>
</comment>
<comment type="catalytic activity">
    <reaction evidence="12">
        <text>ssDNA + n NTP = ssDNA/pppN(pN)n-1 hybrid + (n-1) diphosphate.</text>
        <dbReference type="EC" id="2.7.7.101"/>
    </reaction>
</comment>
<evidence type="ECO:0000256" key="5">
    <source>
        <dbReference type="ARBA" id="ARBA00022705"/>
    </source>
</evidence>
<dbReference type="InterPro" id="IPR030846">
    <property type="entry name" value="DnaG_bac"/>
</dbReference>
<evidence type="ECO:0000256" key="11">
    <source>
        <dbReference type="ARBA" id="ARBA00023163"/>
    </source>
</evidence>
<dbReference type="PANTHER" id="PTHR30313">
    <property type="entry name" value="DNA PRIMASE"/>
    <property type="match status" value="1"/>
</dbReference>
<dbReference type="PROSITE" id="PS50880">
    <property type="entry name" value="TOPRIM"/>
    <property type="match status" value="1"/>
</dbReference>
<dbReference type="AlphaFoldDB" id="A0A9D8PSL5"/>
<feature type="domain" description="Toprim" evidence="16">
    <location>
        <begin position="258"/>
        <end position="336"/>
    </location>
</feature>
<evidence type="ECO:0000256" key="6">
    <source>
        <dbReference type="ARBA" id="ARBA00022723"/>
    </source>
</evidence>
<evidence type="ECO:0000256" key="14">
    <source>
        <dbReference type="PIRSR" id="PIRSR002811-1"/>
    </source>
</evidence>
<dbReference type="InterPro" id="IPR006171">
    <property type="entry name" value="TOPRIM_dom"/>
</dbReference>
<dbReference type="GO" id="GO:1990077">
    <property type="term" value="C:primosome complex"/>
    <property type="evidence" value="ECO:0007669"/>
    <property type="project" value="UniProtKB-KW"/>
</dbReference>
<evidence type="ECO:0000256" key="7">
    <source>
        <dbReference type="ARBA" id="ARBA00022771"/>
    </source>
</evidence>
<reference evidence="17" key="2">
    <citation type="submission" date="2021-01" db="EMBL/GenBank/DDBJ databases">
        <authorList>
            <person name="Hahn C.R."/>
            <person name="Youssef N.H."/>
            <person name="Elshahed M."/>
        </authorList>
    </citation>
    <scope>NUCLEOTIDE SEQUENCE</scope>
    <source>
        <strain evidence="17">Zod_Metabat.24</strain>
    </source>
</reference>
<dbReference type="GO" id="GO:0000428">
    <property type="term" value="C:DNA-directed RNA polymerase complex"/>
    <property type="evidence" value="ECO:0007669"/>
    <property type="project" value="UniProtKB-KW"/>
</dbReference>
<evidence type="ECO:0000256" key="1">
    <source>
        <dbReference type="ARBA" id="ARBA00022478"/>
    </source>
</evidence>
<keyword evidence="11 12" id="KW-0804">Transcription</keyword>
<keyword evidence="9" id="KW-0460">Magnesium</keyword>
<feature type="compositionally biased region" description="Basic and acidic residues" evidence="15">
    <location>
        <begin position="441"/>
        <end position="458"/>
    </location>
</feature>
<dbReference type="Pfam" id="PF01807">
    <property type="entry name" value="Zn_ribbon_DnaG"/>
    <property type="match status" value="1"/>
</dbReference>
<keyword evidence="1 12" id="KW-0240">DNA-directed RNA polymerase</keyword>
<dbReference type="InterPro" id="IPR036977">
    <property type="entry name" value="DNA_primase_Znf_CHC2"/>
</dbReference>
<dbReference type="FunFam" id="3.40.1360.10:FF:000002">
    <property type="entry name" value="DNA primase"/>
    <property type="match status" value="1"/>
</dbReference>
<dbReference type="PANTHER" id="PTHR30313:SF2">
    <property type="entry name" value="DNA PRIMASE"/>
    <property type="match status" value="1"/>
</dbReference>
<dbReference type="SMART" id="SM00400">
    <property type="entry name" value="ZnF_CHCC"/>
    <property type="match status" value="1"/>
</dbReference>
<dbReference type="Gene3D" id="3.40.1360.10">
    <property type="match status" value="1"/>
</dbReference>
<evidence type="ECO:0000256" key="3">
    <source>
        <dbReference type="ARBA" id="ARBA00022679"/>
    </source>
</evidence>
<feature type="region of interest" description="Disordered" evidence="15">
    <location>
        <begin position="437"/>
        <end position="458"/>
    </location>
</feature>
<dbReference type="InterPro" id="IPR006295">
    <property type="entry name" value="DNA_primase_DnaG"/>
</dbReference>
<keyword evidence="2 12" id="KW-0639">Primosome</keyword>
<dbReference type="GO" id="GO:0003677">
    <property type="term" value="F:DNA binding"/>
    <property type="evidence" value="ECO:0007669"/>
    <property type="project" value="UniProtKB-KW"/>
</dbReference>
<evidence type="ECO:0000256" key="8">
    <source>
        <dbReference type="ARBA" id="ARBA00022833"/>
    </source>
</evidence>
<evidence type="ECO:0000256" key="9">
    <source>
        <dbReference type="ARBA" id="ARBA00022842"/>
    </source>
</evidence>
<evidence type="ECO:0000256" key="12">
    <source>
        <dbReference type="HAMAP-Rule" id="MF_00974"/>
    </source>
</evidence>
<comment type="domain">
    <text evidence="12">Contains an N-terminal zinc-binding domain, a central core domain that contains the primase activity, and a C-terminal DnaB-binding domain.</text>
</comment>
<comment type="caution">
    <text evidence="17">The sequence shown here is derived from an EMBL/GenBank/DDBJ whole genome shotgun (WGS) entry which is preliminary data.</text>
</comment>
<keyword evidence="4 12" id="KW-0548">Nucleotidyltransferase</keyword>
<keyword evidence="7 12" id="KW-0863">Zinc-finger</keyword>
<evidence type="ECO:0000313" key="17">
    <source>
        <dbReference type="EMBL" id="MBN1574865.1"/>
    </source>
</evidence>
<dbReference type="InterPro" id="IPR016136">
    <property type="entry name" value="DNA_helicase_N/primase_C"/>
</dbReference>
<evidence type="ECO:0000256" key="2">
    <source>
        <dbReference type="ARBA" id="ARBA00022515"/>
    </source>
</evidence>
<evidence type="ECO:0000256" key="10">
    <source>
        <dbReference type="ARBA" id="ARBA00023125"/>
    </source>
</evidence>
<comment type="function">
    <text evidence="12 13">RNA polymerase that catalyzes the synthesis of short RNA molecules used as primers for DNA polymerase during DNA replication.</text>
</comment>
<dbReference type="InterPro" id="IPR050219">
    <property type="entry name" value="DnaG_primase"/>
</dbReference>
<dbReference type="InterPro" id="IPR034151">
    <property type="entry name" value="TOPRIM_DnaG_bac"/>
</dbReference>
<dbReference type="Gene3D" id="3.90.580.10">
    <property type="entry name" value="Zinc finger, CHC2-type domain"/>
    <property type="match status" value="1"/>
</dbReference>
<reference evidence="17" key="1">
    <citation type="journal article" date="2021" name="Environ. Microbiol.">
        <title>Genomic characterization of three novel Desulfobacterota classes expand the metabolic and phylogenetic diversity of the phylum.</title>
        <authorList>
            <person name="Murphy C.L."/>
            <person name="Biggerstaff J."/>
            <person name="Eichhorn A."/>
            <person name="Ewing E."/>
            <person name="Shahan R."/>
            <person name="Soriano D."/>
            <person name="Stewart S."/>
            <person name="VanMol K."/>
            <person name="Walker R."/>
            <person name="Walters P."/>
            <person name="Elshahed M.S."/>
            <person name="Youssef N.H."/>
        </authorList>
    </citation>
    <scope>NUCLEOTIDE SEQUENCE</scope>
    <source>
        <strain evidence="17">Zod_Metabat.24</strain>
    </source>
</reference>
<dbReference type="SUPFAM" id="SSF56731">
    <property type="entry name" value="DNA primase core"/>
    <property type="match status" value="1"/>
</dbReference>
<protein>
    <recommendedName>
        <fullName evidence="12 13">DNA primase</fullName>
        <ecNumber evidence="12">2.7.7.101</ecNumber>
    </recommendedName>
</protein>
<dbReference type="Proteomes" id="UP000809273">
    <property type="component" value="Unassembled WGS sequence"/>
</dbReference>
<comment type="cofactor">
    <cofactor evidence="12 13 14">
        <name>Zn(2+)</name>
        <dbReference type="ChEBI" id="CHEBI:29105"/>
    </cofactor>
    <text evidence="12 13 14">Binds 1 zinc ion per monomer.</text>
</comment>
<dbReference type="Pfam" id="PF08275">
    <property type="entry name" value="DNAG_N"/>
    <property type="match status" value="1"/>
</dbReference>
<dbReference type="SUPFAM" id="SSF57783">
    <property type="entry name" value="Zinc beta-ribbon"/>
    <property type="match status" value="1"/>
</dbReference>
<dbReference type="EMBL" id="JAFGIX010000090">
    <property type="protein sequence ID" value="MBN1574865.1"/>
    <property type="molecule type" value="Genomic_DNA"/>
</dbReference>
<dbReference type="NCBIfam" id="TIGR01391">
    <property type="entry name" value="dnaG"/>
    <property type="match status" value="1"/>
</dbReference>
<dbReference type="FunFam" id="3.90.980.10:FF:000001">
    <property type="entry name" value="DNA primase"/>
    <property type="match status" value="1"/>
</dbReference>
<evidence type="ECO:0000313" key="18">
    <source>
        <dbReference type="Proteomes" id="UP000809273"/>
    </source>
</evidence>
<sequence length="600" mass="67855">MAGKIPESTISEVIERADILELVEKYVPLKKKGKNFMGLCPFHSEKTASFSVNPEKGLFKCFGCGKGGTALTFLMEMEGMTFPEAVRELGSRYGVMVETVAPTQMDKKKDDKREKLYAVNREAEKYFIETLKGDAGKNAIKYFKEREIDGRTARDFSLGFAAKRWEGLTEHLKEKGITEKEIEEAGLAIMGDKGPYDRFRGRIIFPIKDHRGRLSGFGGRTIEDDEPKYLNSPETMVYHKGEILYGLNITKNEVRRVRHAIIVEGYLDAISLYQAGIKNVAATLGTALTPEHLNILKRYANEAVLIFDADEAGGKAAERTLPIFGEGKMYARAAVLPEGEDPDSFIRKRGSAEFLKVIEDSKDIFDFCLDRIYRRHDLNTAKGITEALDEAAYVASIKKLPQEIDFYVRKIAERLKVGEESVRLSISKKIKRETRYAAVQSRREEETPAEKPGPKKAFKPPEVESRLFKMAVNYPNLLREAGLKEKYLALFIDETLRGLIDKILKMESPENGINVASLISGVGDDGIRQKLIDLSVVEDNEIDDEDMALAIITDCIKSLDIKGSKIKYEDMKRRAMEIDEDETRQEVLKEIINIKKNMKR</sequence>
<name>A0A9D8PSL5_9DELT</name>
<evidence type="ECO:0000256" key="15">
    <source>
        <dbReference type="SAM" id="MobiDB-lite"/>
    </source>
</evidence>